<feature type="transmembrane region" description="Helical" evidence="7">
    <location>
        <begin position="188"/>
        <end position="209"/>
    </location>
</feature>
<name>A0AAU9ID42_9CILI</name>
<dbReference type="PANTHER" id="PTHR45724:SF13">
    <property type="entry name" value="AQUAPORIN NIP1-1-RELATED"/>
    <property type="match status" value="1"/>
</dbReference>
<dbReference type="GO" id="GO:0016020">
    <property type="term" value="C:membrane"/>
    <property type="evidence" value="ECO:0007669"/>
    <property type="project" value="UniProtKB-SubCell"/>
</dbReference>
<dbReference type="InterPro" id="IPR000425">
    <property type="entry name" value="MIP"/>
</dbReference>
<dbReference type="Proteomes" id="UP001162131">
    <property type="component" value="Unassembled WGS sequence"/>
</dbReference>
<evidence type="ECO:0000256" key="7">
    <source>
        <dbReference type="SAM" id="Phobius"/>
    </source>
</evidence>
<keyword evidence="4 7" id="KW-1133">Transmembrane helix</keyword>
<dbReference type="PRINTS" id="PR00783">
    <property type="entry name" value="MINTRINSICP"/>
</dbReference>
<evidence type="ECO:0000313" key="10">
    <source>
        <dbReference type="Proteomes" id="UP001162131"/>
    </source>
</evidence>
<gene>
    <name evidence="9" type="ORF">BSTOLATCC_MIC3567</name>
</gene>
<evidence type="ECO:0000313" key="9">
    <source>
        <dbReference type="EMBL" id="CAG9311276.1"/>
    </source>
</evidence>
<sequence>MIRRLVAEFVGTFFLVFGVGVSQGQPFTVGGTLWAAQIFTGFSSGGQFNPAVTLAIITRKHITKTLTTTELKEYMLFIVAQITGSIMAALLSWGIVRYAAYFDVALGYNRGEAFLAEFLYTTLLCANAIMAGVLTDSNLLVGAAVSMSVTAGDWSVGNISGGCFNPAVGFGVNLIHLFKDGDHFGNTWIYIIGPLIGGILGGLTSTIFIKELQTQRSKIAEEADVDHQHST</sequence>
<comment type="similarity">
    <text evidence="6">Belongs to the MIP/aquaporin (TC 1.A.8) family.</text>
</comment>
<dbReference type="AlphaFoldDB" id="A0AAU9ID42"/>
<evidence type="ECO:0008006" key="11">
    <source>
        <dbReference type="Google" id="ProtNLM"/>
    </source>
</evidence>
<evidence type="ECO:0000256" key="6">
    <source>
        <dbReference type="RuleBase" id="RU000477"/>
    </source>
</evidence>
<evidence type="ECO:0000256" key="3">
    <source>
        <dbReference type="ARBA" id="ARBA00022692"/>
    </source>
</evidence>
<evidence type="ECO:0000256" key="4">
    <source>
        <dbReference type="ARBA" id="ARBA00022989"/>
    </source>
</evidence>
<keyword evidence="5 7" id="KW-0472">Membrane</keyword>
<dbReference type="SUPFAM" id="SSF81338">
    <property type="entry name" value="Aquaporin-like"/>
    <property type="match status" value="1"/>
</dbReference>
<comment type="subcellular location">
    <subcellularLocation>
        <location evidence="1">Membrane</location>
        <topology evidence="1">Multi-pass membrane protein</topology>
    </subcellularLocation>
</comment>
<dbReference type="GO" id="GO:0015267">
    <property type="term" value="F:channel activity"/>
    <property type="evidence" value="ECO:0007669"/>
    <property type="project" value="InterPro"/>
</dbReference>
<protein>
    <recommendedName>
        <fullName evidence="11">Aquaporin</fullName>
    </recommendedName>
</protein>
<evidence type="ECO:0000256" key="2">
    <source>
        <dbReference type="ARBA" id="ARBA00022448"/>
    </source>
</evidence>
<dbReference type="InterPro" id="IPR023271">
    <property type="entry name" value="Aquaporin-like"/>
</dbReference>
<dbReference type="InterPro" id="IPR034294">
    <property type="entry name" value="Aquaporin_transptr"/>
</dbReference>
<dbReference type="InterPro" id="IPR022357">
    <property type="entry name" value="MIP_CS"/>
</dbReference>
<reference evidence="9" key="1">
    <citation type="submission" date="2021-09" db="EMBL/GenBank/DDBJ databases">
        <authorList>
            <consortium name="AG Swart"/>
            <person name="Singh M."/>
            <person name="Singh A."/>
            <person name="Seah K."/>
            <person name="Emmerich C."/>
        </authorList>
    </citation>
    <scope>NUCLEOTIDE SEQUENCE</scope>
    <source>
        <strain evidence="9">ATCC30299</strain>
    </source>
</reference>
<dbReference type="PROSITE" id="PS00221">
    <property type="entry name" value="MIP"/>
    <property type="match status" value="1"/>
</dbReference>
<keyword evidence="2 6" id="KW-0813">Transport</keyword>
<dbReference type="EMBL" id="CAJZBQ010000004">
    <property type="protein sequence ID" value="CAG9311276.1"/>
    <property type="molecule type" value="Genomic_DNA"/>
</dbReference>
<dbReference type="Pfam" id="PF00230">
    <property type="entry name" value="MIP"/>
    <property type="match status" value="1"/>
</dbReference>
<feature type="chain" id="PRO_5043605719" description="Aquaporin" evidence="8">
    <location>
        <begin position="25"/>
        <end position="231"/>
    </location>
</feature>
<evidence type="ECO:0000256" key="5">
    <source>
        <dbReference type="ARBA" id="ARBA00023136"/>
    </source>
</evidence>
<dbReference type="PANTHER" id="PTHR45724">
    <property type="entry name" value="AQUAPORIN NIP2-1"/>
    <property type="match status" value="1"/>
</dbReference>
<dbReference type="Gene3D" id="1.20.1080.10">
    <property type="entry name" value="Glycerol uptake facilitator protein"/>
    <property type="match status" value="1"/>
</dbReference>
<keyword evidence="10" id="KW-1185">Reference proteome</keyword>
<feature type="transmembrane region" description="Helical" evidence="7">
    <location>
        <begin position="74"/>
        <end position="93"/>
    </location>
</feature>
<feature type="signal peptide" evidence="8">
    <location>
        <begin position="1"/>
        <end position="24"/>
    </location>
</feature>
<comment type="caution">
    <text evidence="9">The sequence shown here is derived from an EMBL/GenBank/DDBJ whole genome shotgun (WGS) entry which is preliminary data.</text>
</comment>
<accession>A0AAU9ID42</accession>
<proteinExistence type="inferred from homology"/>
<keyword evidence="3 6" id="KW-0812">Transmembrane</keyword>
<evidence type="ECO:0000256" key="8">
    <source>
        <dbReference type="SAM" id="SignalP"/>
    </source>
</evidence>
<feature type="transmembrane region" description="Helical" evidence="7">
    <location>
        <begin position="114"/>
        <end position="134"/>
    </location>
</feature>
<organism evidence="9 10">
    <name type="scientific">Blepharisma stoltei</name>
    <dbReference type="NCBI Taxonomy" id="1481888"/>
    <lineage>
        <taxon>Eukaryota</taxon>
        <taxon>Sar</taxon>
        <taxon>Alveolata</taxon>
        <taxon>Ciliophora</taxon>
        <taxon>Postciliodesmatophora</taxon>
        <taxon>Heterotrichea</taxon>
        <taxon>Heterotrichida</taxon>
        <taxon>Blepharismidae</taxon>
        <taxon>Blepharisma</taxon>
    </lineage>
</organism>
<evidence type="ECO:0000256" key="1">
    <source>
        <dbReference type="ARBA" id="ARBA00004141"/>
    </source>
</evidence>
<keyword evidence="8" id="KW-0732">Signal</keyword>